<dbReference type="SUPFAM" id="SSF51658">
    <property type="entry name" value="Xylose isomerase-like"/>
    <property type="match status" value="1"/>
</dbReference>
<dbReference type="GO" id="GO:0016853">
    <property type="term" value="F:isomerase activity"/>
    <property type="evidence" value="ECO:0007669"/>
    <property type="project" value="UniProtKB-KW"/>
</dbReference>
<gene>
    <name evidence="2" type="ORF">MUO15_01400</name>
</gene>
<dbReference type="InterPro" id="IPR036237">
    <property type="entry name" value="Xyl_isomerase-like_sf"/>
</dbReference>
<organism evidence="2 3">
    <name type="scientific">Halobacillus amylolyticus</name>
    <dbReference type="NCBI Taxonomy" id="2932259"/>
    <lineage>
        <taxon>Bacteria</taxon>
        <taxon>Bacillati</taxon>
        <taxon>Bacillota</taxon>
        <taxon>Bacilli</taxon>
        <taxon>Bacillales</taxon>
        <taxon>Bacillaceae</taxon>
        <taxon>Halobacillus</taxon>
    </lineage>
</organism>
<proteinExistence type="predicted"/>
<evidence type="ECO:0000259" key="1">
    <source>
        <dbReference type="Pfam" id="PF01261"/>
    </source>
</evidence>
<dbReference type="Pfam" id="PF01261">
    <property type="entry name" value="AP_endonuc_2"/>
    <property type="match status" value="1"/>
</dbReference>
<reference evidence="2" key="1">
    <citation type="submission" date="2022-04" db="EMBL/GenBank/DDBJ databases">
        <title>Halobacillus sp. isolated from saltern.</title>
        <authorList>
            <person name="Won M."/>
            <person name="Lee C.-M."/>
            <person name="Woen H.-Y."/>
            <person name="Kwon S.-W."/>
        </authorList>
    </citation>
    <scope>NUCLEOTIDE SEQUENCE</scope>
    <source>
        <strain evidence="2">SSHM10-5</strain>
    </source>
</reference>
<keyword evidence="2" id="KW-0413">Isomerase</keyword>
<accession>A0ABY4HBE2</accession>
<dbReference type="RefSeq" id="WP_245032880.1">
    <property type="nucleotide sequence ID" value="NZ_CP095075.1"/>
</dbReference>
<feature type="domain" description="Xylose isomerase-like TIM barrel" evidence="1">
    <location>
        <begin position="32"/>
        <end position="268"/>
    </location>
</feature>
<evidence type="ECO:0000313" key="3">
    <source>
        <dbReference type="Proteomes" id="UP000830326"/>
    </source>
</evidence>
<keyword evidence="3" id="KW-1185">Reference proteome</keyword>
<name>A0ABY4HBE2_9BACI</name>
<dbReference type="EMBL" id="CP095075">
    <property type="protein sequence ID" value="UOR12221.1"/>
    <property type="molecule type" value="Genomic_DNA"/>
</dbReference>
<dbReference type="InterPro" id="IPR013022">
    <property type="entry name" value="Xyl_isomerase-like_TIM-brl"/>
</dbReference>
<sequence>MAHQLGFSGSTIMSDPNKFEQLFNSRFSHVEIGEFRSLSDFEDFLRLAEAKGYGYGVHSPLIRVESKYDLISFISFDPKRARKQFEDEVRKLSQSGAAYVLVHFPYFKDPDEKHQAEKIDDGLQFLSRIQQTYDMPIVCEPKLGPSMSPHNIEALHHFSRQTWKTYGLSLCIDIGDYLLAVGGKWQVYLEHLKPYIKVVHLHNILIEGAKYIWVPPHPDLEGVEGYWTIKPIVEYLVQGTDKYFLFEHTPHSNPTEEFVDEGIDWIRDLILASNDKVD</sequence>
<dbReference type="Proteomes" id="UP000830326">
    <property type="component" value="Chromosome"/>
</dbReference>
<dbReference type="Gene3D" id="3.20.20.150">
    <property type="entry name" value="Divalent-metal-dependent TIM barrel enzymes"/>
    <property type="match status" value="1"/>
</dbReference>
<protein>
    <submittedName>
        <fullName evidence="2">Sugar phosphate isomerase/epimerase</fullName>
    </submittedName>
</protein>
<evidence type="ECO:0000313" key="2">
    <source>
        <dbReference type="EMBL" id="UOR12221.1"/>
    </source>
</evidence>